<dbReference type="Gene3D" id="1.25.10.10">
    <property type="entry name" value="Leucine-rich Repeat Variant"/>
    <property type="match status" value="2"/>
</dbReference>
<dbReference type="InterPro" id="IPR011989">
    <property type="entry name" value="ARM-like"/>
</dbReference>
<dbReference type="InterPro" id="IPR033133">
    <property type="entry name" value="PUM-HD"/>
</dbReference>
<dbReference type="CDD" id="cd07920">
    <property type="entry name" value="Pumilio"/>
    <property type="match status" value="1"/>
</dbReference>
<dbReference type="AlphaFoldDB" id="A0A7R9BWU3"/>
<feature type="repeat" description="Pumilio" evidence="2">
    <location>
        <begin position="402"/>
        <end position="437"/>
    </location>
</feature>
<keyword evidence="6" id="KW-1185">Reference proteome</keyword>
<proteinExistence type="predicted"/>
<dbReference type="OrthoDB" id="668540at2759"/>
<organism evidence="5">
    <name type="scientific">Notodromas monacha</name>
    <dbReference type="NCBI Taxonomy" id="399045"/>
    <lineage>
        <taxon>Eukaryota</taxon>
        <taxon>Metazoa</taxon>
        <taxon>Ecdysozoa</taxon>
        <taxon>Arthropoda</taxon>
        <taxon>Crustacea</taxon>
        <taxon>Oligostraca</taxon>
        <taxon>Ostracoda</taxon>
        <taxon>Podocopa</taxon>
        <taxon>Podocopida</taxon>
        <taxon>Cypridocopina</taxon>
        <taxon>Cypridoidea</taxon>
        <taxon>Cyprididae</taxon>
        <taxon>Notodromas</taxon>
    </lineage>
</organism>
<dbReference type="InterPro" id="IPR016024">
    <property type="entry name" value="ARM-type_fold"/>
</dbReference>
<dbReference type="PROSITE" id="PS50303">
    <property type="entry name" value="PUM_HD"/>
    <property type="match status" value="1"/>
</dbReference>
<dbReference type="EMBL" id="OA884976">
    <property type="protein sequence ID" value="CAD7281521.1"/>
    <property type="molecule type" value="Genomic_DNA"/>
</dbReference>
<dbReference type="SUPFAM" id="SSF48371">
    <property type="entry name" value="ARM repeat"/>
    <property type="match status" value="1"/>
</dbReference>
<keyword evidence="1" id="KW-0677">Repeat</keyword>
<feature type="repeat" description="Pumilio" evidence="2">
    <location>
        <begin position="240"/>
        <end position="275"/>
    </location>
</feature>
<evidence type="ECO:0000313" key="5">
    <source>
        <dbReference type="EMBL" id="CAD7281521.1"/>
    </source>
</evidence>
<name>A0A7R9BWU3_9CRUS</name>
<feature type="region of interest" description="Disordered" evidence="3">
    <location>
        <begin position="207"/>
        <end position="226"/>
    </location>
</feature>
<dbReference type="GO" id="GO:0010608">
    <property type="term" value="P:post-transcriptional regulation of gene expression"/>
    <property type="evidence" value="ECO:0007669"/>
    <property type="project" value="TreeGrafter"/>
</dbReference>
<dbReference type="GO" id="GO:0005737">
    <property type="term" value="C:cytoplasm"/>
    <property type="evidence" value="ECO:0007669"/>
    <property type="project" value="TreeGrafter"/>
</dbReference>
<dbReference type="PANTHER" id="PTHR12537:SF12">
    <property type="entry name" value="MATERNAL PROTEIN PUMILIO"/>
    <property type="match status" value="1"/>
</dbReference>
<feature type="compositionally biased region" description="Polar residues" evidence="3">
    <location>
        <begin position="209"/>
        <end position="226"/>
    </location>
</feature>
<sequence length="524" mass="58524">MKVKGKKFSLHLSKSALDCSNAELQEALRLHLGMTTGILPVVPQDQMHQLILNQQPQTLLLGQQVAARTNPFCGIRPGFQFDDPNQSQTVSPAPPVGTIYGSLGLDPIMAVSIMSGNQNNNGPSFVANKSPLLSSSSAGVCEGFSDYFCEVDGVRNELLAEAAHNQGFPLHIIPPELISRYAGINTDPTLVPANFAPFAVAAAKPQPEQPTSWIKSSPRASENSPFDSRKQQAEIFNLQKMSNHLAEMAYSQHGSRMIQQHLQRCTPLDREAIFSEILPESEKLMTDVFGNYVIQKLLEFGSPDQRTVLAGKVFTHLKRLPATKQFIVDAFRGQATFLSMHPYGCRVIQRILEHCSSRQVRPLVTELSVDLDRLVVDPFGNYVAQHMLEHGSLDDRTRLVAFARGKLLSLSQHKFASNVMEKCIEYSTDFERSQFLDEVCGYASDVDDPKQSPLYIMMRDQFANYVLQKMLDLTEAEKRKTILSRIAPYINDLRKVNHGKQILAKLEKYLSESGIQENFQSSPK</sequence>
<reference evidence="5" key="1">
    <citation type="submission" date="2020-11" db="EMBL/GenBank/DDBJ databases">
        <authorList>
            <person name="Tran Van P."/>
        </authorList>
    </citation>
    <scope>NUCLEOTIDE SEQUENCE</scope>
</reference>
<evidence type="ECO:0000259" key="4">
    <source>
        <dbReference type="PROSITE" id="PS50303"/>
    </source>
</evidence>
<dbReference type="EMBL" id="CAJPEX010002939">
    <property type="protein sequence ID" value="CAG0921673.1"/>
    <property type="molecule type" value="Genomic_DNA"/>
</dbReference>
<dbReference type="InterPro" id="IPR033712">
    <property type="entry name" value="Pumilio_RNA-bd"/>
</dbReference>
<dbReference type="Proteomes" id="UP000678499">
    <property type="component" value="Unassembled WGS sequence"/>
</dbReference>
<dbReference type="PANTHER" id="PTHR12537">
    <property type="entry name" value="RNA BINDING PROTEIN PUMILIO-RELATED"/>
    <property type="match status" value="1"/>
</dbReference>
<feature type="domain" description="PUM-HD" evidence="4">
    <location>
        <begin position="173"/>
        <end position="510"/>
    </location>
</feature>
<evidence type="ECO:0000313" key="6">
    <source>
        <dbReference type="Proteomes" id="UP000678499"/>
    </source>
</evidence>
<dbReference type="SMART" id="SM00025">
    <property type="entry name" value="Pumilio"/>
    <property type="match status" value="6"/>
</dbReference>
<evidence type="ECO:0000256" key="1">
    <source>
        <dbReference type="ARBA" id="ARBA00022737"/>
    </source>
</evidence>
<evidence type="ECO:0000256" key="3">
    <source>
        <dbReference type="SAM" id="MobiDB-lite"/>
    </source>
</evidence>
<feature type="repeat" description="Pumilio" evidence="2">
    <location>
        <begin position="366"/>
        <end position="401"/>
    </location>
</feature>
<gene>
    <name evidence="5" type="ORF">NMOB1V02_LOCUS9165</name>
</gene>
<evidence type="ECO:0000256" key="2">
    <source>
        <dbReference type="PROSITE-ProRule" id="PRU00317"/>
    </source>
</evidence>
<dbReference type="Pfam" id="PF00806">
    <property type="entry name" value="PUF"/>
    <property type="match status" value="6"/>
</dbReference>
<feature type="repeat" description="Pumilio" evidence="2">
    <location>
        <begin position="330"/>
        <end position="365"/>
    </location>
</feature>
<dbReference type="InterPro" id="IPR001313">
    <property type="entry name" value="Pumilio_RNA-bd_rpt"/>
</dbReference>
<feature type="repeat" description="Pumilio" evidence="2">
    <location>
        <begin position="445"/>
        <end position="484"/>
    </location>
</feature>
<accession>A0A7R9BWU3</accession>
<dbReference type="PROSITE" id="PS50302">
    <property type="entry name" value="PUM"/>
    <property type="match status" value="6"/>
</dbReference>
<protein>
    <recommendedName>
        <fullName evidence="4">PUM-HD domain-containing protein</fullName>
    </recommendedName>
</protein>
<dbReference type="GO" id="GO:0003729">
    <property type="term" value="F:mRNA binding"/>
    <property type="evidence" value="ECO:0007669"/>
    <property type="project" value="TreeGrafter"/>
</dbReference>
<feature type="repeat" description="Pumilio" evidence="2">
    <location>
        <begin position="276"/>
        <end position="311"/>
    </location>
</feature>